<keyword evidence="2" id="KW-0646">Protease inhibitor</keyword>
<dbReference type="PANTHER" id="PTHR11461:SF211">
    <property type="entry name" value="GH10112P-RELATED"/>
    <property type="match status" value="1"/>
</dbReference>
<name>A0A9R0EWZ7_SPOFR</name>
<evidence type="ECO:0000256" key="2">
    <source>
        <dbReference type="ARBA" id="ARBA00022690"/>
    </source>
</evidence>
<dbReference type="GO" id="GO:0005615">
    <property type="term" value="C:extracellular space"/>
    <property type="evidence" value="ECO:0007669"/>
    <property type="project" value="InterPro"/>
</dbReference>
<sequence>MKSIAFVIPFILTSAFAVGLPEIYSRSVGSSCPVYRDVTIDYRTAIYEFATETYRDVATRSLYHFIFSPLSVWIILAAVAEGADPYTKQQLFRLLRLPNDPCVRLKYYQLATSRYLPGYDVSIVSTRSLVVDQSVVVNPYWHDFVSKNNLIDVVSVPFRYDPEGSLNAIRYLSSVSSLSNLDLSGNSVFVDVMDYNGLWSTAFSDAVIQRSPFYDFSGQKVGSVDMMRVTRPAKMAYLASINAKVLELPIGVDNRYRMLFGLILDSNDLGAKIQSIRSTVILEYMSSSQESYGPVDIVIPRFKMTSEINIRQILENLGVNSLWTDPTVTGEISNPAALPSGFLQRSTITLDNQGVKPSPLFREAPYNRTTGLEEVLGREFVANQPFLYAVFDTETYTCLMTALYSQPTYICTIHGINYLYKNQPYASKSVHFDLLFRCVATMIAIILGFFILTCSASKRDVVSLYGSLDTLRTDLGACSNYPDVADGYRDAMYNFTIEIYKRVAPRGTYQFVVSPHSLWMTVAAMAEGANHETQQELFKVLHLPNDACVRQKYYQLAASRFSFSSDATVVSKRALVIDHGVTPNPAWHNFVTKNSLIEVVSAPIRYNPVAAASTIRQAVYSNSIPLNLQGNSVLIDTMDYNGLWNTAFVDAVVQRAPFHSISGKRIGTVDMMTVKRRCKIGYVPSISAKILELPIGTNSQYSMVIALVVGNTDVRPVIREFKSSIVTDALSSLRDSYVPIDIALPQFTLNSEVDVRVILEDLGITTLWTDPDATRYISTPPALPSSYVQRATLTLNKHGVNPPLIQELRSPGYPKTPEESFWNEFIADRPFMFGLFDTETYTLLMANMYSQPTYPDF</sequence>
<dbReference type="Gene3D" id="3.30.497.10">
    <property type="entry name" value="Antithrombin, subunit I, domain 2"/>
    <property type="match status" value="2"/>
</dbReference>
<dbReference type="OrthoDB" id="671595at2759"/>
<gene>
    <name evidence="9" type="primary">LOC118279089</name>
</gene>
<reference evidence="9" key="1">
    <citation type="submission" date="2025-08" db="UniProtKB">
        <authorList>
            <consortium name="RefSeq"/>
        </authorList>
    </citation>
    <scope>IDENTIFICATION</scope>
    <source>
        <tissue evidence="9">Whole larval tissue</tissue>
    </source>
</reference>
<dbReference type="Proteomes" id="UP000829999">
    <property type="component" value="Chromosome 14"/>
</dbReference>
<dbReference type="InterPro" id="IPR042185">
    <property type="entry name" value="Serpin_sf_2"/>
</dbReference>
<keyword evidence="6" id="KW-0732">Signal</keyword>
<dbReference type="GO" id="GO:0004867">
    <property type="term" value="F:serine-type endopeptidase inhibitor activity"/>
    <property type="evidence" value="ECO:0007669"/>
    <property type="project" value="UniProtKB-KW"/>
</dbReference>
<accession>A0A9R0EWZ7</accession>
<evidence type="ECO:0000256" key="1">
    <source>
        <dbReference type="ARBA" id="ARBA00009500"/>
    </source>
</evidence>
<dbReference type="InterPro" id="IPR036186">
    <property type="entry name" value="Serpin_sf"/>
</dbReference>
<evidence type="ECO:0000313" key="9">
    <source>
        <dbReference type="RefSeq" id="XP_050554194.1"/>
    </source>
</evidence>
<dbReference type="Gene3D" id="2.30.39.10">
    <property type="entry name" value="Alpha-1-antitrypsin, domain 1"/>
    <property type="match status" value="2"/>
</dbReference>
<keyword evidence="5" id="KW-0812">Transmembrane</keyword>
<keyword evidence="5" id="KW-1133">Transmembrane helix</keyword>
<dbReference type="SUPFAM" id="SSF56574">
    <property type="entry name" value="Serpins"/>
    <property type="match status" value="2"/>
</dbReference>
<dbReference type="Pfam" id="PF00079">
    <property type="entry name" value="Serpin"/>
    <property type="match status" value="2"/>
</dbReference>
<evidence type="ECO:0000259" key="7">
    <source>
        <dbReference type="SMART" id="SM00093"/>
    </source>
</evidence>
<comment type="similarity">
    <text evidence="1 4">Belongs to the serpin family.</text>
</comment>
<keyword evidence="3" id="KW-0722">Serine protease inhibitor</keyword>
<evidence type="ECO:0000256" key="6">
    <source>
        <dbReference type="SAM" id="SignalP"/>
    </source>
</evidence>
<organism evidence="8 9">
    <name type="scientific">Spodoptera frugiperda</name>
    <name type="common">Fall armyworm</name>
    <dbReference type="NCBI Taxonomy" id="7108"/>
    <lineage>
        <taxon>Eukaryota</taxon>
        <taxon>Metazoa</taxon>
        <taxon>Ecdysozoa</taxon>
        <taxon>Arthropoda</taxon>
        <taxon>Hexapoda</taxon>
        <taxon>Insecta</taxon>
        <taxon>Pterygota</taxon>
        <taxon>Neoptera</taxon>
        <taxon>Endopterygota</taxon>
        <taxon>Lepidoptera</taxon>
        <taxon>Glossata</taxon>
        <taxon>Ditrysia</taxon>
        <taxon>Noctuoidea</taxon>
        <taxon>Noctuidae</taxon>
        <taxon>Amphipyrinae</taxon>
        <taxon>Spodoptera</taxon>
    </lineage>
</organism>
<evidence type="ECO:0000313" key="8">
    <source>
        <dbReference type="Proteomes" id="UP000829999"/>
    </source>
</evidence>
<proteinExistence type="inferred from homology"/>
<feature type="chain" id="PRO_5040279316" evidence="6">
    <location>
        <begin position="18"/>
        <end position="857"/>
    </location>
</feature>
<dbReference type="InterPro" id="IPR023796">
    <property type="entry name" value="Serpin_dom"/>
</dbReference>
<dbReference type="InterPro" id="IPR042178">
    <property type="entry name" value="Serpin_sf_1"/>
</dbReference>
<evidence type="ECO:0000256" key="3">
    <source>
        <dbReference type="ARBA" id="ARBA00022900"/>
    </source>
</evidence>
<dbReference type="RefSeq" id="XP_050554194.1">
    <property type="nucleotide sequence ID" value="XM_050698237.1"/>
</dbReference>
<feature type="domain" description="Serpin" evidence="7">
    <location>
        <begin position="51"/>
        <end position="407"/>
    </location>
</feature>
<dbReference type="AlphaFoldDB" id="A0A9R0EWZ7"/>
<evidence type="ECO:0000256" key="4">
    <source>
        <dbReference type="RuleBase" id="RU000411"/>
    </source>
</evidence>
<feature type="transmembrane region" description="Helical" evidence="5">
    <location>
        <begin position="62"/>
        <end position="83"/>
    </location>
</feature>
<dbReference type="GeneID" id="118279089"/>
<protein>
    <submittedName>
        <fullName evidence="9">Uncharacterized protein LOC118279089</fullName>
    </submittedName>
</protein>
<keyword evidence="5" id="KW-0472">Membrane</keyword>
<keyword evidence="8" id="KW-1185">Reference proteome</keyword>
<dbReference type="PANTHER" id="PTHR11461">
    <property type="entry name" value="SERINE PROTEASE INHIBITOR, SERPIN"/>
    <property type="match status" value="1"/>
</dbReference>
<feature type="signal peptide" evidence="6">
    <location>
        <begin position="1"/>
        <end position="17"/>
    </location>
</feature>
<dbReference type="SMART" id="SM00093">
    <property type="entry name" value="SERPIN"/>
    <property type="match status" value="1"/>
</dbReference>
<dbReference type="InterPro" id="IPR000215">
    <property type="entry name" value="Serpin_fam"/>
</dbReference>
<evidence type="ECO:0000256" key="5">
    <source>
        <dbReference type="SAM" id="Phobius"/>
    </source>
</evidence>